<dbReference type="PROSITE" id="PS51194">
    <property type="entry name" value="HELICASE_CTER"/>
    <property type="match status" value="1"/>
</dbReference>
<dbReference type="SUPFAM" id="SSF52540">
    <property type="entry name" value="P-loop containing nucleoside triphosphate hydrolases"/>
    <property type="match status" value="1"/>
</dbReference>
<dbReference type="PANTHER" id="PTHR14950:SF37">
    <property type="entry name" value="ENDORIBONUCLEASE DICER"/>
    <property type="match status" value="1"/>
</dbReference>
<evidence type="ECO:0000256" key="6">
    <source>
        <dbReference type="ARBA" id="ARBA00022840"/>
    </source>
</evidence>
<dbReference type="SMART" id="SM00490">
    <property type="entry name" value="HELICc"/>
    <property type="match status" value="1"/>
</dbReference>
<dbReference type="CDD" id="cd00593">
    <property type="entry name" value="RIBOc"/>
    <property type="match status" value="2"/>
</dbReference>
<dbReference type="InterPro" id="IPR001650">
    <property type="entry name" value="Helicase_C-like"/>
</dbReference>
<evidence type="ECO:0000313" key="14">
    <source>
        <dbReference type="EMBL" id="KAL2071397.1"/>
    </source>
</evidence>
<keyword evidence="4" id="KW-0378">Hydrolase</keyword>
<dbReference type="InterPro" id="IPR005034">
    <property type="entry name" value="Dicer_dimerisation"/>
</dbReference>
<dbReference type="Pfam" id="PF00270">
    <property type="entry name" value="DEAD"/>
    <property type="match status" value="1"/>
</dbReference>
<dbReference type="Gene3D" id="1.10.1520.10">
    <property type="entry name" value="Ribonuclease III domain"/>
    <property type="match status" value="2"/>
</dbReference>
<dbReference type="InterPro" id="IPR000999">
    <property type="entry name" value="RNase_III_dom"/>
</dbReference>
<dbReference type="InterPro" id="IPR027417">
    <property type="entry name" value="P-loop_NTPase"/>
</dbReference>
<dbReference type="InterPro" id="IPR038248">
    <property type="entry name" value="Dicer_dimer_sf"/>
</dbReference>
<evidence type="ECO:0000256" key="7">
    <source>
        <dbReference type="ARBA" id="ARBA00023118"/>
    </source>
</evidence>
<evidence type="ECO:0000256" key="3">
    <source>
        <dbReference type="ARBA" id="ARBA00022741"/>
    </source>
</evidence>
<feature type="domain" description="Helicase C-terminal" evidence="12">
    <location>
        <begin position="405"/>
        <end position="578"/>
    </location>
</feature>
<evidence type="ECO:0000256" key="1">
    <source>
        <dbReference type="ARBA" id="ARBA00022721"/>
    </source>
</evidence>
<dbReference type="SMART" id="SM00535">
    <property type="entry name" value="RIBOc"/>
    <property type="match status" value="2"/>
</dbReference>
<evidence type="ECO:0008006" key="16">
    <source>
        <dbReference type="Google" id="ProtNLM"/>
    </source>
</evidence>
<proteinExistence type="inferred from homology"/>
<dbReference type="InterPro" id="IPR036389">
    <property type="entry name" value="RNase_III_sf"/>
</dbReference>
<keyword evidence="7" id="KW-0051">Antiviral defense</keyword>
<evidence type="ECO:0000259" key="13">
    <source>
        <dbReference type="PROSITE" id="PS51327"/>
    </source>
</evidence>
<dbReference type="InterPro" id="IPR011545">
    <property type="entry name" value="DEAD/DEAH_box_helicase_dom"/>
</dbReference>
<evidence type="ECO:0000256" key="2">
    <source>
        <dbReference type="ARBA" id="ARBA00022737"/>
    </source>
</evidence>
<dbReference type="EMBL" id="JAZHXI010000005">
    <property type="protein sequence ID" value="KAL2071397.1"/>
    <property type="molecule type" value="Genomic_DNA"/>
</dbReference>
<dbReference type="Pfam" id="PF00636">
    <property type="entry name" value="Ribonuclease_3"/>
    <property type="match status" value="2"/>
</dbReference>
<keyword evidence="5" id="KW-0347">Helicase</keyword>
<evidence type="ECO:0000313" key="15">
    <source>
        <dbReference type="Proteomes" id="UP001595075"/>
    </source>
</evidence>
<dbReference type="Gene3D" id="3.30.160.380">
    <property type="entry name" value="Dicer dimerisation domain"/>
    <property type="match status" value="1"/>
</dbReference>
<dbReference type="PROSITE" id="PS50142">
    <property type="entry name" value="RNASE_3_2"/>
    <property type="match status" value="2"/>
</dbReference>
<comment type="similarity">
    <text evidence="8">Belongs to the helicase family. Dicer subfamily.</text>
</comment>
<feature type="domain" description="RNase III" evidence="10">
    <location>
        <begin position="942"/>
        <end position="1085"/>
    </location>
</feature>
<dbReference type="SMART" id="SM00487">
    <property type="entry name" value="DEXDc"/>
    <property type="match status" value="1"/>
</dbReference>
<protein>
    <recommendedName>
        <fullName evidence="16">Dicer-like protein 2</fullName>
    </recommendedName>
</protein>
<dbReference type="InterPro" id="IPR014001">
    <property type="entry name" value="Helicase_ATP-bd"/>
</dbReference>
<keyword evidence="2" id="KW-0677">Repeat</keyword>
<comment type="caution">
    <text evidence="14">The sequence shown here is derived from an EMBL/GenBank/DDBJ whole genome shotgun (WGS) entry which is preliminary data.</text>
</comment>
<keyword evidence="3" id="KW-0547">Nucleotide-binding</keyword>
<evidence type="ECO:0000256" key="5">
    <source>
        <dbReference type="ARBA" id="ARBA00022806"/>
    </source>
</evidence>
<feature type="domain" description="Helicase ATP-binding" evidence="11">
    <location>
        <begin position="80"/>
        <end position="240"/>
    </location>
</feature>
<dbReference type="PROSITE" id="PS00517">
    <property type="entry name" value="RNASE_3_1"/>
    <property type="match status" value="1"/>
</dbReference>
<dbReference type="Proteomes" id="UP001595075">
    <property type="component" value="Unassembled WGS sequence"/>
</dbReference>
<dbReference type="CDD" id="cd18034">
    <property type="entry name" value="DEXHc_dicer"/>
    <property type="match status" value="1"/>
</dbReference>
<accession>A0ABR4CNT3</accession>
<dbReference type="Pfam" id="PF00271">
    <property type="entry name" value="Helicase_C"/>
    <property type="match status" value="1"/>
</dbReference>
<evidence type="ECO:0000259" key="12">
    <source>
        <dbReference type="PROSITE" id="PS51194"/>
    </source>
</evidence>
<reference evidence="14 15" key="1">
    <citation type="journal article" date="2024" name="Commun. Biol.">
        <title>Comparative genomic analysis of thermophilic fungi reveals convergent evolutionary adaptations and gene losses.</title>
        <authorList>
            <person name="Steindorff A.S."/>
            <person name="Aguilar-Pontes M.V."/>
            <person name="Robinson A.J."/>
            <person name="Andreopoulos B."/>
            <person name="LaButti K."/>
            <person name="Kuo A."/>
            <person name="Mondo S."/>
            <person name="Riley R."/>
            <person name="Otillar R."/>
            <person name="Haridas S."/>
            <person name="Lipzen A."/>
            <person name="Grimwood J."/>
            <person name="Schmutz J."/>
            <person name="Clum A."/>
            <person name="Reid I.D."/>
            <person name="Moisan M.C."/>
            <person name="Butler G."/>
            <person name="Nguyen T.T.M."/>
            <person name="Dewar K."/>
            <person name="Conant G."/>
            <person name="Drula E."/>
            <person name="Henrissat B."/>
            <person name="Hansel C."/>
            <person name="Singer S."/>
            <person name="Hutchinson M.I."/>
            <person name="de Vries R.P."/>
            <person name="Natvig D.O."/>
            <person name="Powell A.J."/>
            <person name="Tsang A."/>
            <person name="Grigoriev I.V."/>
        </authorList>
    </citation>
    <scope>NUCLEOTIDE SEQUENCE [LARGE SCALE GENOMIC DNA]</scope>
    <source>
        <strain evidence="14 15">CBS 494.80</strain>
    </source>
</reference>
<keyword evidence="15" id="KW-1185">Reference proteome</keyword>
<evidence type="ECO:0000259" key="11">
    <source>
        <dbReference type="PROSITE" id="PS51192"/>
    </source>
</evidence>
<dbReference type="PROSITE" id="PS51192">
    <property type="entry name" value="HELICASE_ATP_BIND_1"/>
    <property type="match status" value="1"/>
</dbReference>
<keyword evidence="8" id="KW-0694">RNA-binding</keyword>
<dbReference type="Pfam" id="PF03368">
    <property type="entry name" value="Dicer_dimer"/>
    <property type="match status" value="1"/>
</dbReference>
<organism evidence="14 15">
    <name type="scientific">Oculimacula yallundae</name>
    <dbReference type="NCBI Taxonomy" id="86028"/>
    <lineage>
        <taxon>Eukaryota</taxon>
        <taxon>Fungi</taxon>
        <taxon>Dikarya</taxon>
        <taxon>Ascomycota</taxon>
        <taxon>Pezizomycotina</taxon>
        <taxon>Leotiomycetes</taxon>
        <taxon>Helotiales</taxon>
        <taxon>Ploettnerulaceae</taxon>
        <taxon>Oculimacula</taxon>
    </lineage>
</organism>
<keyword evidence="6" id="KW-0067">ATP-binding</keyword>
<evidence type="ECO:0000256" key="9">
    <source>
        <dbReference type="SAM" id="MobiDB-lite"/>
    </source>
</evidence>
<dbReference type="Gene3D" id="3.40.50.300">
    <property type="entry name" value="P-loop containing nucleotide triphosphate hydrolases"/>
    <property type="match status" value="2"/>
</dbReference>
<evidence type="ECO:0000256" key="8">
    <source>
        <dbReference type="PROSITE-ProRule" id="PRU00657"/>
    </source>
</evidence>
<gene>
    <name evidence="14" type="ORF">VTL71DRAFT_12632</name>
</gene>
<dbReference type="CDD" id="cd18802">
    <property type="entry name" value="SF2_C_dicer"/>
    <property type="match status" value="1"/>
</dbReference>
<feature type="domain" description="Dicer dsRNA-binding fold" evidence="13">
    <location>
        <begin position="599"/>
        <end position="693"/>
    </location>
</feature>
<name>A0ABR4CNT3_9HELO</name>
<evidence type="ECO:0000259" key="10">
    <source>
        <dbReference type="PROSITE" id="PS50142"/>
    </source>
</evidence>
<dbReference type="PANTHER" id="PTHR14950">
    <property type="entry name" value="DICER-RELATED"/>
    <property type="match status" value="1"/>
</dbReference>
<feature type="region of interest" description="Disordered" evidence="9">
    <location>
        <begin position="1440"/>
        <end position="1484"/>
    </location>
</feature>
<feature type="domain" description="RNase III" evidence="10">
    <location>
        <begin position="1127"/>
        <end position="1318"/>
    </location>
</feature>
<evidence type="ECO:0000256" key="4">
    <source>
        <dbReference type="ARBA" id="ARBA00022801"/>
    </source>
</evidence>
<feature type="compositionally biased region" description="Basic and acidic residues" evidence="9">
    <location>
        <begin position="1440"/>
        <end position="1471"/>
    </location>
</feature>
<sequence>MEDLKAAFLSGPSPALSGAQETVKTSTTIKDSIPTLNEGPEAEHELDEVEAFLSDSDSLKSLLIQDGPPVIKPRPYQKEMLQESLKRNIIVAMDTGSGKTHIAVMRIQHELERIPSHHIIWFLAPTVALCEQQHSYITSQISQVQAKFLSGADNVDRWTKQEHWGAILKNVRIVISTYQILLDAMSNGFVRMESLALIIFDEAHNCVSKHPGAKIMTSHYRPRKESGQPVPHILGLTASPVMRSNPRSVVEIETTLDAICRTPSKHRADLRLEVKLPVLLQITYQEAIGITKSKSLASLRKASGDLNILEDPSYLNLLKNNTEKGRAKADKVRLNDQDLGGWAADYYIAQVVEKMRKVATGVNKYGNVWDATGAEKQYLAKALRDVDISKHSCLGFEDLHLVSDKVAKLVEVLLQETVGFQGIVFVQERATASVLSHLLSVHPSTSNRFQIGTIVGSSGHSQRSQNISELIDIGEQKHTISKFKSGKINLAIATSVLEEGIDVPACNAVISFQLPANLKSFVQRRGRARHRDSKLVLMHCDADKAVNWQELEADMRAMYEDEMRTLQESLVLEDGEEAGAGNMMFRVPSTQALLDLDNAIPHLYHFCAKLPRSAYVDPRPEFICTTEVGGQIRCKVTLPLCVDQSVREAESKLSWKSEKNAIKDAAFQAYLALYSAKLVNDNLLPSLVHDDLLEELRTSPTDTRAALVKVRKQLNPWIEVAKEWNNVPLKLHQATIRLADLEIIMILPVPIPQLPSFEVQWDSTTEISMSIAARSADTPPNSDTWALLHSAFGARFQVQQKPHVIDFSATGIDLKGLMGKHDVQTTDLTLSNAGLIRDKLEPKTAYILKDSLDYKPNIKLVQSPYSDYENAPDVPHLSLAKVPKRTNFVQKLSAPSNPPTTKPYSTVLPTSRCTIDEMPFKYYQFGRLIPAIMNRCEKYLLASMLSNTILKDIQISDLSLVATAISASSAGSETNYQRLEFLGDTVLKLCTSMQLMAEYPLWHEGYLSEMKGRIVSNSSLYTAAIKTGLDRFIITKQFNGHQWRPLYVDELLGPSDDDEKRREMSSKIPADVVESLIGASVLDGGIPKALMCLQTFLPRSDWIWQSLEARRLTLLERTPAVELPPTLQPLETLIGYKFHNPGLLVEAMTHASCNTGSASFERLEFLGDAILDHLVVAALWKYNLTHVKMHLMRTALVNADILAFLGMEWSIEQDLIDLVTDTEESGFGGYNYNYNPRISAVHKTMKLTLWQFMRHTSPHVGTVQQVTSSRHTLIAPHIRDALKRGDHYPWSLLARLQAQKFYSDIVESLIAAVWIDSGSFHVCNEIIERLGIFKIMRRMLDEDVQVLNPKEEVGMLAGTEKVRYVVKRDVAPVPSDGEEKGREGESEIEGGVRLNCTVLVGERLVVSVGDGVSVVEVETRAAEEAVRVLKGEKMDGVDCTEKDVGDVDGDRDGAEGEDHVRGHNDEIDSGMRGEVGGDVEMHDA</sequence>
<keyword evidence="1" id="KW-0930">Antiviral protein</keyword>
<dbReference type="PROSITE" id="PS51327">
    <property type="entry name" value="DICER_DSRBF"/>
    <property type="match status" value="1"/>
</dbReference>
<dbReference type="SUPFAM" id="SSF69065">
    <property type="entry name" value="RNase III domain-like"/>
    <property type="match status" value="2"/>
</dbReference>